<keyword evidence="1" id="KW-0812">Transmembrane</keyword>
<dbReference type="InterPro" id="IPR021617">
    <property type="entry name" value="DUF3231"/>
</dbReference>
<evidence type="ECO:0000313" key="3">
    <source>
        <dbReference type="Proteomes" id="UP000250174"/>
    </source>
</evidence>
<dbReference type="Gene3D" id="1.20.1260.10">
    <property type="match status" value="2"/>
</dbReference>
<name>A0AAX1QAY0_9BACI</name>
<reference evidence="2 3" key="1">
    <citation type="submission" date="2016-03" db="EMBL/GenBank/DDBJ databases">
        <title>Comparison of Bacillus endophyticus and B. anthracis characteristics using whole genome sequence analysis and microbiological techniques.</title>
        <authorList>
            <person name="Lekota K.E."/>
            <person name="Mafofo J."/>
            <person name="Rees J."/>
            <person name="Muchadeyi F.C."/>
            <person name="Madoroba E."/>
            <person name="Van Heerden H."/>
        </authorList>
    </citation>
    <scope>NUCLEOTIDE SEQUENCE [LARGE SCALE GENOMIC DNA]</scope>
    <source>
        <strain evidence="2 3">3631_10C</strain>
    </source>
</reference>
<evidence type="ECO:0008006" key="4">
    <source>
        <dbReference type="Google" id="ProtNLM"/>
    </source>
</evidence>
<organism evidence="2 3">
    <name type="scientific">Priestia endophytica</name>
    <dbReference type="NCBI Taxonomy" id="135735"/>
    <lineage>
        <taxon>Bacteria</taxon>
        <taxon>Bacillati</taxon>
        <taxon>Bacillota</taxon>
        <taxon>Bacilli</taxon>
        <taxon>Bacillales</taxon>
        <taxon>Bacillaceae</taxon>
        <taxon>Priestia</taxon>
    </lineage>
</organism>
<dbReference type="EMBL" id="LVYK01000031">
    <property type="protein sequence ID" value="RAS76013.1"/>
    <property type="molecule type" value="Genomic_DNA"/>
</dbReference>
<keyword evidence="1" id="KW-1133">Transmembrane helix</keyword>
<accession>A0AAX1QAY0</accession>
<gene>
    <name evidence="2" type="ORF">A3864_14100</name>
</gene>
<keyword evidence="1" id="KW-0472">Membrane</keyword>
<feature type="transmembrane region" description="Helical" evidence="1">
    <location>
        <begin position="103"/>
        <end position="124"/>
    </location>
</feature>
<evidence type="ECO:0000256" key="1">
    <source>
        <dbReference type="SAM" id="Phobius"/>
    </source>
</evidence>
<proteinExistence type="predicted"/>
<dbReference type="AlphaFoldDB" id="A0AAX1QAY0"/>
<dbReference type="Proteomes" id="UP000250174">
    <property type="component" value="Unassembled WGS sequence"/>
</dbReference>
<dbReference type="InterPro" id="IPR012347">
    <property type="entry name" value="Ferritin-like"/>
</dbReference>
<evidence type="ECO:0000313" key="2">
    <source>
        <dbReference type="EMBL" id="RAS76013.1"/>
    </source>
</evidence>
<dbReference type="RefSeq" id="WP_242447723.1">
    <property type="nucleotide sequence ID" value="NZ_LVYK01000031.1"/>
</dbReference>
<protein>
    <recommendedName>
        <fullName evidence="4">DUF3231 family protein</fullName>
    </recommendedName>
</protein>
<dbReference type="Pfam" id="PF11553">
    <property type="entry name" value="DUF3231"/>
    <property type="match status" value="2"/>
</dbReference>
<comment type="caution">
    <text evidence="2">The sequence shown here is derived from an EMBL/GenBank/DDBJ whole genome shotgun (WGS) entry which is preliminary data.</text>
</comment>
<sequence>MDKDLLTEKEIEEHQQNKQLTSAELADLFSNYMGDSLFSCMFEHFLQVVQDDEIKDFVKFALEVSRRHVKEIQGIFETENIPIPVGFGEQDIRKDAPRLFSDMFMAFYIVQMASASIVIYGNAYSCTTRQDIMKYFRNCTNDSAEIYERGVHLLLSKGMDPSFPTIPYAKKVDFVEKKSFISIITGRDRPLTANEIKHLQYNINTNILGKSLMLGFSQVASSSKIRKYFQKGAELSGNQIKNFSDHLMNQDLPAPKLMDAHITDSTTSPFSDKLMMYHGSLAGDIAVQNFGAALSQMLRHDLSAEFIKLISLIGKYNNDGLNMMIEHGWFEEPYTAPDRKALSKSSEGNQS</sequence>